<feature type="region of interest" description="Disordered" evidence="1">
    <location>
        <begin position="131"/>
        <end position="229"/>
    </location>
</feature>
<gene>
    <name evidence="2" type="ORF">RIMI_LOCUS4474616</name>
</gene>
<feature type="region of interest" description="Disordered" evidence="1">
    <location>
        <begin position="82"/>
        <end position="117"/>
    </location>
</feature>
<feature type="region of interest" description="Disordered" evidence="1">
    <location>
        <begin position="21"/>
        <end position="40"/>
    </location>
</feature>
<comment type="caution">
    <text evidence="2">The sequence shown here is derived from an EMBL/GenBank/DDBJ whole genome shotgun (WGS) entry which is preliminary data.</text>
</comment>
<evidence type="ECO:0000313" key="3">
    <source>
        <dbReference type="Proteomes" id="UP001176940"/>
    </source>
</evidence>
<sequence length="229" mass="26840">MSTMNSSQAVGFQWKLSLESQSPGDELGESGRAQRQTGFVSPYRPNQLSKLWVRFIKTSVVYAGLDEKMCWSQTFLTHEEAYRTSDNSSDYDRRDTHSARHDSSSPDDRYRQRDRSLSPCMIEVMIAAEATGTTDRYEDERSRNGRYERPEYTRDRDRDRSRRDPDRDSDRRRDRSPPTSRRSEERSEGQVSAEPPVKKKKDDLGPNSYSYRWRLYPTRQAAYDARADH</sequence>
<dbReference type="Proteomes" id="UP001176940">
    <property type="component" value="Unassembled WGS sequence"/>
</dbReference>
<proteinExistence type="predicted"/>
<feature type="compositionally biased region" description="Basic and acidic residues" evidence="1">
    <location>
        <begin position="90"/>
        <end position="116"/>
    </location>
</feature>
<evidence type="ECO:0000313" key="2">
    <source>
        <dbReference type="EMBL" id="CAJ0930765.1"/>
    </source>
</evidence>
<protein>
    <submittedName>
        <fullName evidence="2">Uncharacterized protein</fullName>
    </submittedName>
</protein>
<keyword evidence="3" id="KW-1185">Reference proteome</keyword>
<reference evidence="2" key="1">
    <citation type="submission" date="2023-07" db="EMBL/GenBank/DDBJ databases">
        <authorList>
            <person name="Stuckert A."/>
        </authorList>
    </citation>
    <scope>NUCLEOTIDE SEQUENCE</scope>
</reference>
<name>A0ABN9L1K9_9NEOB</name>
<accession>A0ABN9L1K9</accession>
<organism evidence="2 3">
    <name type="scientific">Ranitomeya imitator</name>
    <name type="common">mimic poison frog</name>
    <dbReference type="NCBI Taxonomy" id="111125"/>
    <lineage>
        <taxon>Eukaryota</taxon>
        <taxon>Metazoa</taxon>
        <taxon>Chordata</taxon>
        <taxon>Craniata</taxon>
        <taxon>Vertebrata</taxon>
        <taxon>Euteleostomi</taxon>
        <taxon>Amphibia</taxon>
        <taxon>Batrachia</taxon>
        <taxon>Anura</taxon>
        <taxon>Neobatrachia</taxon>
        <taxon>Hyloidea</taxon>
        <taxon>Dendrobatidae</taxon>
        <taxon>Dendrobatinae</taxon>
        <taxon>Ranitomeya</taxon>
    </lineage>
</organism>
<dbReference type="EMBL" id="CAUEEQ010007223">
    <property type="protein sequence ID" value="CAJ0930765.1"/>
    <property type="molecule type" value="Genomic_DNA"/>
</dbReference>
<evidence type="ECO:0000256" key="1">
    <source>
        <dbReference type="SAM" id="MobiDB-lite"/>
    </source>
</evidence>
<feature type="compositionally biased region" description="Basic and acidic residues" evidence="1">
    <location>
        <begin position="135"/>
        <end position="188"/>
    </location>
</feature>